<dbReference type="InterPro" id="IPR036388">
    <property type="entry name" value="WH-like_DNA-bd_sf"/>
</dbReference>
<evidence type="ECO:0000256" key="2">
    <source>
        <dbReference type="ARBA" id="ARBA00023125"/>
    </source>
</evidence>
<evidence type="ECO:0000256" key="3">
    <source>
        <dbReference type="ARBA" id="ARBA00023163"/>
    </source>
</evidence>
<reference evidence="6" key="3">
    <citation type="submission" date="2016-06" db="EMBL/GenBank/DDBJ databases">
        <authorList>
            <person name="Olsen C.W."/>
            <person name="Carey S."/>
            <person name="Hinshaw L."/>
            <person name="Karasin A.I."/>
        </authorList>
    </citation>
    <scope>NUCLEOTIDE SEQUENCE [LARGE SCALE GENOMIC DNA]</scope>
    <source>
        <strain evidence="6">PM4</strain>
    </source>
</reference>
<dbReference type="PRINTS" id="PR00033">
    <property type="entry name" value="HTHASNC"/>
</dbReference>
<dbReference type="SMART" id="SM00344">
    <property type="entry name" value="HTH_ASNC"/>
    <property type="match status" value="1"/>
</dbReference>
<evidence type="ECO:0000313" key="6">
    <source>
        <dbReference type="EMBL" id="SJK84032.1"/>
    </source>
</evidence>
<reference evidence="7" key="2">
    <citation type="submission" date="2016-06" db="EMBL/GenBank/DDBJ databases">
        <authorList>
            <person name="Toshchakov V.S."/>
        </authorList>
    </citation>
    <scope>NUCLEOTIDE SEQUENCE [LARGE SCALE GENOMIC DNA]</scope>
    <source>
        <strain>PM4 (JCM 30641</strain>
        <strain evidence="7">\VKM B-2940)</strain>
    </source>
</reference>
<dbReference type="PROSITE" id="PS50956">
    <property type="entry name" value="HTH_ASNC_2"/>
    <property type="match status" value="1"/>
</dbReference>
<dbReference type="PANTHER" id="PTHR30154">
    <property type="entry name" value="LEUCINE-RESPONSIVE REGULATORY PROTEIN"/>
    <property type="match status" value="1"/>
</dbReference>
<feature type="domain" description="HTH asnC-type" evidence="4">
    <location>
        <begin position="6"/>
        <end position="67"/>
    </location>
</feature>
<dbReference type="EMBL" id="LT671858">
    <property type="protein sequence ID" value="SIM33671.1"/>
    <property type="molecule type" value="Genomic_DNA"/>
</dbReference>
<keyword evidence="2" id="KW-0238">DNA-binding</keyword>
<dbReference type="Pfam" id="PF13412">
    <property type="entry name" value="HTH_24"/>
    <property type="match status" value="1"/>
</dbReference>
<sequence>MKPFKLDQLDLDIIEIMEEDCSLTYNDIAERTGKNLWTVRDRMVLLKQRGIVKGCRGDIDYTKLGMGCKAYISFNIPAEKIDEFVSFVKGEKRIKKLTITTGSRRFSIHIIGEECGEIRNYARKILPAFGVYDVDFEVILDEVP</sequence>
<name>A0A1N5SCH4_9ARCH</name>
<gene>
    <name evidence="6" type="ORF">CPM_0137</name>
    <name evidence="5" type="ORF">CSP5_0166</name>
</gene>
<dbReference type="InterPro" id="IPR000485">
    <property type="entry name" value="AsnC-type_HTH_dom"/>
</dbReference>
<dbReference type="InterPro" id="IPR036390">
    <property type="entry name" value="WH_DNA-bd_sf"/>
</dbReference>
<dbReference type="InterPro" id="IPR019888">
    <property type="entry name" value="Tscrpt_reg_AsnC-like"/>
</dbReference>
<dbReference type="RefSeq" id="WP_021789362.1">
    <property type="nucleotide sequence ID" value="NZ_LT671858.1"/>
</dbReference>
<dbReference type="AlphaFoldDB" id="A0A1N5SCH4"/>
<keyword evidence="3" id="KW-0804">Transcription</keyword>
<keyword evidence="7" id="KW-1185">Reference proteome</keyword>
<dbReference type="OrthoDB" id="57033at2157"/>
<dbReference type="EMBL" id="LT719092">
    <property type="protein sequence ID" value="SJK84032.1"/>
    <property type="molecule type" value="Genomic_DNA"/>
</dbReference>
<dbReference type="GeneID" id="41587475"/>
<dbReference type="GO" id="GO:0043565">
    <property type="term" value="F:sequence-specific DNA binding"/>
    <property type="evidence" value="ECO:0007669"/>
    <property type="project" value="InterPro"/>
</dbReference>
<keyword evidence="1" id="KW-0805">Transcription regulation</keyword>
<dbReference type="SUPFAM" id="SSF46785">
    <property type="entry name" value="Winged helix' DNA-binding domain"/>
    <property type="match status" value="1"/>
</dbReference>
<evidence type="ECO:0000313" key="5">
    <source>
        <dbReference type="EMBL" id="SIM33671.1"/>
    </source>
</evidence>
<organism evidence="5 8">
    <name type="scientific">Cuniculiplasma divulgatum</name>
    <dbReference type="NCBI Taxonomy" id="1673428"/>
    <lineage>
        <taxon>Archaea</taxon>
        <taxon>Methanobacteriati</taxon>
        <taxon>Thermoplasmatota</taxon>
        <taxon>Thermoplasmata</taxon>
        <taxon>Thermoplasmatales</taxon>
        <taxon>Cuniculiplasmataceae</taxon>
        <taxon>Cuniculiplasma</taxon>
    </lineage>
</organism>
<dbReference type="Gene3D" id="3.30.70.920">
    <property type="match status" value="1"/>
</dbReference>
<evidence type="ECO:0000313" key="7">
    <source>
        <dbReference type="Proteomes" id="UP000187822"/>
    </source>
</evidence>
<dbReference type="PANTHER" id="PTHR30154:SF34">
    <property type="entry name" value="TRANSCRIPTIONAL REGULATOR AZLB"/>
    <property type="match status" value="1"/>
</dbReference>
<dbReference type="KEGG" id="cdiv:CPM_0137"/>
<evidence type="ECO:0000313" key="8">
    <source>
        <dbReference type="Proteomes" id="UP000195607"/>
    </source>
</evidence>
<accession>A0A1N5SCH4</accession>
<proteinExistence type="predicted"/>
<dbReference type="Gene3D" id="1.10.10.10">
    <property type="entry name" value="Winged helix-like DNA-binding domain superfamily/Winged helix DNA-binding domain"/>
    <property type="match status" value="1"/>
</dbReference>
<protein>
    <submittedName>
        <fullName evidence="5">AsnC family transcriptional regulator</fullName>
    </submittedName>
</protein>
<dbReference type="Proteomes" id="UP000187822">
    <property type="component" value="Chromosome I"/>
</dbReference>
<dbReference type="Proteomes" id="UP000195607">
    <property type="component" value="Chromosome I"/>
</dbReference>
<evidence type="ECO:0000259" key="4">
    <source>
        <dbReference type="PROSITE" id="PS50956"/>
    </source>
</evidence>
<evidence type="ECO:0000256" key="1">
    <source>
        <dbReference type="ARBA" id="ARBA00023015"/>
    </source>
</evidence>
<reference evidence="5 8" key="1">
    <citation type="submission" date="2016-04" db="EMBL/GenBank/DDBJ databases">
        <authorList>
            <person name="Evans L.H."/>
            <person name="Alamgir A."/>
            <person name="Owens N."/>
            <person name="Weber N.D."/>
            <person name="Virtaneva K."/>
            <person name="Barbian K."/>
            <person name="Babar A."/>
            <person name="Rosenke K."/>
        </authorList>
    </citation>
    <scope>NUCLEOTIDE SEQUENCE [LARGE SCALE GENOMIC DNA]</scope>
    <source>
        <strain evidence="5">S5</strain>
        <strain evidence="8">S5(T) (JCM 30642 \VKM B-2941)</strain>
    </source>
</reference>
<dbReference type="GO" id="GO:0005829">
    <property type="term" value="C:cytosol"/>
    <property type="evidence" value="ECO:0007669"/>
    <property type="project" value="TreeGrafter"/>
</dbReference>
<dbReference type="STRING" id="1673428.CPM_0137"/>
<dbReference type="GO" id="GO:0043200">
    <property type="term" value="P:response to amino acid"/>
    <property type="evidence" value="ECO:0007669"/>
    <property type="project" value="TreeGrafter"/>
</dbReference>